<organism evidence="1 2">
    <name type="scientific">Bremerella volcania</name>
    <dbReference type="NCBI Taxonomy" id="2527984"/>
    <lineage>
        <taxon>Bacteria</taxon>
        <taxon>Pseudomonadati</taxon>
        <taxon>Planctomycetota</taxon>
        <taxon>Planctomycetia</taxon>
        <taxon>Pirellulales</taxon>
        <taxon>Pirellulaceae</taxon>
        <taxon>Bremerella</taxon>
    </lineage>
</organism>
<accession>A0A518CDN9</accession>
<dbReference type="AlphaFoldDB" id="A0A518CDN9"/>
<dbReference type="KEGG" id="bvo:Pan97_44060"/>
<dbReference type="RefSeq" id="WP_144976153.1">
    <property type="nucleotide sequence ID" value="NZ_CP036289.1"/>
</dbReference>
<evidence type="ECO:0000313" key="1">
    <source>
        <dbReference type="EMBL" id="QDU77339.1"/>
    </source>
</evidence>
<proteinExistence type="predicted"/>
<dbReference type="InterPro" id="IPR046702">
    <property type="entry name" value="DUF6572"/>
</dbReference>
<dbReference type="EMBL" id="CP036289">
    <property type="protein sequence ID" value="QDU77339.1"/>
    <property type="molecule type" value="Genomic_DNA"/>
</dbReference>
<keyword evidence="2" id="KW-1185">Reference proteome</keyword>
<sequence>MALTKTHIIDAVGICKQTGCVVLSLMDEEDWGNEAEHVKLLQDKLTNYLRFIETGDMQKAYPKAQGRTARIEIRGRYHPSEAGWRFLDETADRIRSKGIEIQTSYD</sequence>
<dbReference type="OrthoDB" id="2229810at2"/>
<reference evidence="2" key="1">
    <citation type="submission" date="2019-02" db="EMBL/GenBank/DDBJ databases">
        <title>Deep-cultivation of Planctomycetes and their phenomic and genomic characterization uncovers novel biology.</title>
        <authorList>
            <person name="Wiegand S."/>
            <person name="Jogler M."/>
            <person name="Boedeker C."/>
            <person name="Pinto D."/>
            <person name="Vollmers J."/>
            <person name="Rivas-Marin E."/>
            <person name="Kohn T."/>
            <person name="Peeters S.H."/>
            <person name="Heuer A."/>
            <person name="Rast P."/>
            <person name="Oberbeckmann S."/>
            <person name="Bunk B."/>
            <person name="Jeske O."/>
            <person name="Meyerdierks A."/>
            <person name="Storesund J.E."/>
            <person name="Kallscheuer N."/>
            <person name="Luecker S."/>
            <person name="Lage O.M."/>
            <person name="Pohl T."/>
            <person name="Merkel B.J."/>
            <person name="Hornburger P."/>
            <person name="Mueller R.-W."/>
            <person name="Bruemmer F."/>
            <person name="Labrenz M."/>
            <person name="Spormann A.M."/>
            <person name="Op den Camp H."/>
            <person name="Overmann J."/>
            <person name="Amann R."/>
            <person name="Jetten M.S.M."/>
            <person name="Mascher T."/>
            <person name="Medema M.H."/>
            <person name="Devos D.P."/>
            <person name="Kaster A.-K."/>
            <person name="Ovreas L."/>
            <person name="Rohde M."/>
            <person name="Galperin M.Y."/>
            <person name="Jogler C."/>
        </authorList>
    </citation>
    <scope>NUCLEOTIDE SEQUENCE [LARGE SCALE GENOMIC DNA]</scope>
    <source>
        <strain evidence="2">Pan97</strain>
    </source>
</reference>
<protein>
    <submittedName>
        <fullName evidence="1">Uncharacterized protein</fullName>
    </submittedName>
</protein>
<evidence type="ECO:0000313" key="2">
    <source>
        <dbReference type="Proteomes" id="UP000318626"/>
    </source>
</evidence>
<name>A0A518CDN9_9BACT</name>
<dbReference type="Proteomes" id="UP000318626">
    <property type="component" value="Chromosome"/>
</dbReference>
<dbReference type="Pfam" id="PF20212">
    <property type="entry name" value="DUF6572"/>
    <property type="match status" value="1"/>
</dbReference>
<gene>
    <name evidence="1" type="ORF">Pan97_44060</name>
</gene>